<keyword evidence="4" id="KW-1185">Reference proteome</keyword>
<accession>A0ABU9YUC0</accession>
<dbReference type="Proteomes" id="UP001410394">
    <property type="component" value="Unassembled WGS sequence"/>
</dbReference>
<evidence type="ECO:0008006" key="5">
    <source>
        <dbReference type="Google" id="ProtNLM"/>
    </source>
</evidence>
<gene>
    <name evidence="3" type="ORF">ABDB84_02315</name>
</gene>
<evidence type="ECO:0000256" key="2">
    <source>
        <dbReference type="SAM" id="Phobius"/>
    </source>
</evidence>
<feature type="transmembrane region" description="Helical" evidence="2">
    <location>
        <begin position="33"/>
        <end position="50"/>
    </location>
</feature>
<sequence length="177" mass="19408">MMSEQHTPPATPITEQPERTPGTRRCRRGPRRWIKLGLILALIGGLALWHQQTHRGHFFAHAASTPAALQAQLEDFSTRALDTVDASPAQRVQVGGITRNMLEELQPLIAAHRAAQASLVAALGAEHIDPALLEQLRSQMMQQADAGSRSLTRSLGELGQVLSAAQRRELLAHWRAD</sequence>
<keyword evidence="2" id="KW-1133">Transmembrane helix</keyword>
<keyword evidence="2" id="KW-0812">Transmembrane</keyword>
<protein>
    <recommendedName>
        <fullName evidence="5">Periplasmic heavy metal sensor</fullName>
    </recommendedName>
</protein>
<evidence type="ECO:0000256" key="1">
    <source>
        <dbReference type="SAM" id="MobiDB-lite"/>
    </source>
</evidence>
<dbReference type="RefSeq" id="WP_345918062.1">
    <property type="nucleotide sequence ID" value="NZ_JBDIVE010000001.1"/>
</dbReference>
<name>A0ABU9YUC0_9RHOO</name>
<reference evidence="3 4" key="1">
    <citation type="journal article" date="2018" name="Int. J. Syst. Evol. Microbiol.">
        <title>Uliginosibacterium sediminicola sp. nov., isolated from freshwater sediment.</title>
        <authorList>
            <person name="Hwang W.M."/>
            <person name="Kim S.M."/>
            <person name="Kang K."/>
            <person name="Ahn T.Y."/>
        </authorList>
    </citation>
    <scope>NUCLEOTIDE SEQUENCE [LARGE SCALE GENOMIC DNA]</scope>
    <source>
        <strain evidence="3 4">M1-21</strain>
    </source>
</reference>
<proteinExistence type="predicted"/>
<comment type="caution">
    <text evidence="3">The sequence shown here is derived from an EMBL/GenBank/DDBJ whole genome shotgun (WGS) entry which is preliminary data.</text>
</comment>
<organism evidence="3 4">
    <name type="scientific">Uliginosibacterium sediminicola</name>
    <dbReference type="NCBI Taxonomy" id="2024550"/>
    <lineage>
        <taxon>Bacteria</taxon>
        <taxon>Pseudomonadati</taxon>
        <taxon>Pseudomonadota</taxon>
        <taxon>Betaproteobacteria</taxon>
        <taxon>Rhodocyclales</taxon>
        <taxon>Zoogloeaceae</taxon>
        <taxon>Uliginosibacterium</taxon>
    </lineage>
</organism>
<evidence type="ECO:0000313" key="4">
    <source>
        <dbReference type="Proteomes" id="UP001410394"/>
    </source>
</evidence>
<dbReference type="EMBL" id="JBDIVE010000001">
    <property type="protein sequence ID" value="MEN3067294.1"/>
    <property type="molecule type" value="Genomic_DNA"/>
</dbReference>
<dbReference type="Gene3D" id="1.20.120.1490">
    <property type="match status" value="1"/>
</dbReference>
<feature type="region of interest" description="Disordered" evidence="1">
    <location>
        <begin position="1"/>
        <end position="27"/>
    </location>
</feature>
<keyword evidence="2" id="KW-0472">Membrane</keyword>
<evidence type="ECO:0000313" key="3">
    <source>
        <dbReference type="EMBL" id="MEN3067294.1"/>
    </source>
</evidence>